<evidence type="ECO:0000313" key="2">
    <source>
        <dbReference type="EMBL" id="CAE7404406.1"/>
    </source>
</evidence>
<feature type="non-terminal residue" evidence="2">
    <location>
        <position position="1384"/>
    </location>
</feature>
<accession>A0A812QUN8</accession>
<gene>
    <name evidence="2" type="ORF">SNEC2469_LOCUS11086</name>
</gene>
<feature type="region of interest" description="Disordered" evidence="1">
    <location>
        <begin position="1365"/>
        <end position="1384"/>
    </location>
</feature>
<dbReference type="EMBL" id="CAJNJA010017608">
    <property type="protein sequence ID" value="CAE7404406.1"/>
    <property type="molecule type" value="Genomic_DNA"/>
</dbReference>
<dbReference type="OrthoDB" id="419059at2759"/>
<name>A0A812QUN8_9DINO</name>
<evidence type="ECO:0000256" key="1">
    <source>
        <dbReference type="SAM" id="MobiDB-lite"/>
    </source>
</evidence>
<feature type="region of interest" description="Disordered" evidence="1">
    <location>
        <begin position="905"/>
        <end position="1004"/>
    </location>
</feature>
<organism evidence="2 3">
    <name type="scientific">Symbiodinium necroappetens</name>
    <dbReference type="NCBI Taxonomy" id="1628268"/>
    <lineage>
        <taxon>Eukaryota</taxon>
        <taxon>Sar</taxon>
        <taxon>Alveolata</taxon>
        <taxon>Dinophyceae</taxon>
        <taxon>Suessiales</taxon>
        <taxon>Symbiodiniaceae</taxon>
        <taxon>Symbiodinium</taxon>
    </lineage>
</organism>
<evidence type="ECO:0000313" key="3">
    <source>
        <dbReference type="Proteomes" id="UP000601435"/>
    </source>
</evidence>
<feature type="compositionally biased region" description="Low complexity" evidence="1">
    <location>
        <begin position="918"/>
        <end position="936"/>
    </location>
</feature>
<reference evidence="2" key="1">
    <citation type="submission" date="2021-02" db="EMBL/GenBank/DDBJ databases">
        <authorList>
            <person name="Dougan E. K."/>
            <person name="Rhodes N."/>
            <person name="Thang M."/>
            <person name="Chan C."/>
        </authorList>
    </citation>
    <scope>NUCLEOTIDE SEQUENCE</scope>
</reference>
<sequence length="1384" mass="152806">KIQPSWPKLCDRNLTLVRFAGTDSFRLELDYACMIFCRRHLLSVDTDWFVHVRADASPQGGRDFLVCELDRCVIPQRDAQRLSDPQITEVEISTRLLPLAIVGAKAASASHKALLLMKSLSLESESLQETLRRTVALLFDYGAESGIWKLSAAPFLDSAEAAHFHSPFAVVPAADPRGLQEAELCRLFPRALPLADGDHALHHEHKKQMASLFKTVCPSFVEHRWQYLFETLSWIAPRQQCLAYLKLEELSGGRDDGDGQDAAVLSSKQLELLAGLCGDAVQNVDALKFWALTGLARLLADWGQRFSWSLHSCPCHPRRLRRSEVDDADKTAQSGKRGGKTVPCPMEGRMCVPLAAGLAEVAIQRLSAIGIPAHVQQALRQLEAADAGAASELMDGFKTAVSRISFRMKQAFGYWKELPWALLVIMRPWVEYFSSSEEALSCQKECREMALLLLRQHDATVNKAALGVISFRFLNASGPFRAHLEAWATSQVQEMHPPMWHELMAYSTGLSVMQRLESRHSLLKRFLGFRWRQLPATLSATARRRQNKDLSSPLFQQHLEECLANIGELWQGTWRSKTELLQQLAQSSAQAIHDPLSEIRLGQQNFSDTLARLCLSGDAAPDADNEPSSLMREHVRAALERHKVFNEPLVGDTPPENLAVQSHQVIPMAYAAIFKPSCHLHDLRVYENVVSAPVFCESFFLGMLEDIDYIPDSDTQSVRDLAQAAISKGTVVCATEGSDDHALAAAEWMQQSGMLSEQGHVAESFISVQTVVSRPVLRGECASRFSLSKALEGCGWRASTDKLRPSMRHKVFNGAQALEYFQLLHRHRDAVCTFDDAYNFRHSQSRAYYDAILTSFLNRPEGAPVQYIAPGQKADFYKSLRSFFTGAVADDPRVALELLEPKRRARRRRCDQDEPGNVAEADGAAVQHADAAAHAPEPQPQVDAVGPPDSDPVAALYGPICDDMLELPRPPHNHDVQPEGAEMEDAGDSDVESHGPGEAAPRPDEDDIAVAAHRTLHANRENALATCEEIGRNYHRTETASRVQAVRTVLVHLADILLDPAHAAASPFKQVNEALRRLEAQGGICWGVNLLWSRRRTLLDLLTTYYEPFKVLSVALECTCGYGMAQIGDPGQGLLIVEGPGDRSKDRGLTTSPILVQAFQFMQTFMSAARRLVRASATATSSVPDVAWSEISIWSEFAGYGTAEIAAQSAIAHYPLGSCQPRLKFMASSDCSASCRSILAASRPQSCIFGDIEGLVPPEVLKDMKSLVKEHVEITSSDVAKAKLACGSQSISHLFRNQVFKRDLGWVRSGSKLLGVGDLAIPANSKLYDGLPPDEQQRLFDQAVVALQETPSRFVSRNWFAASIHPQPSRPRADRSFGPASSPC</sequence>
<dbReference type="Proteomes" id="UP000601435">
    <property type="component" value="Unassembled WGS sequence"/>
</dbReference>
<protein>
    <submittedName>
        <fullName evidence="2">Uncharacterized protein</fullName>
    </submittedName>
</protein>
<feature type="compositionally biased region" description="Acidic residues" evidence="1">
    <location>
        <begin position="981"/>
        <end position="990"/>
    </location>
</feature>
<comment type="caution">
    <text evidence="2">The sequence shown here is derived from an EMBL/GenBank/DDBJ whole genome shotgun (WGS) entry which is preliminary data.</text>
</comment>
<proteinExistence type="predicted"/>
<keyword evidence="3" id="KW-1185">Reference proteome</keyword>